<accession>A0A1H9ML69</accession>
<dbReference type="EMBL" id="FOFS01000026">
    <property type="protein sequence ID" value="SER24207.1"/>
    <property type="molecule type" value="Genomic_DNA"/>
</dbReference>
<name>A0A1H9ML69_9GAMM</name>
<reference evidence="1 2" key="1">
    <citation type="submission" date="2016-10" db="EMBL/GenBank/DDBJ databases">
        <authorList>
            <person name="de Groot N.N."/>
        </authorList>
    </citation>
    <scope>NUCLEOTIDE SEQUENCE [LARGE SCALE GENOMIC DNA]</scope>
    <source>
        <strain evidence="1 2">DSM 25927</strain>
    </source>
</reference>
<gene>
    <name evidence="1" type="ORF">SAMN04488038_1261</name>
</gene>
<protein>
    <submittedName>
        <fullName evidence="1">Uncharacterized protein</fullName>
    </submittedName>
</protein>
<evidence type="ECO:0000313" key="1">
    <source>
        <dbReference type="EMBL" id="SER24207.1"/>
    </source>
</evidence>
<dbReference type="AlphaFoldDB" id="A0A1H9ML69"/>
<dbReference type="Proteomes" id="UP000199233">
    <property type="component" value="Unassembled WGS sequence"/>
</dbReference>
<organism evidence="1 2">
    <name type="scientific">Solimonas aquatica</name>
    <dbReference type="NCBI Taxonomy" id="489703"/>
    <lineage>
        <taxon>Bacteria</taxon>
        <taxon>Pseudomonadati</taxon>
        <taxon>Pseudomonadota</taxon>
        <taxon>Gammaproteobacteria</taxon>
        <taxon>Nevskiales</taxon>
        <taxon>Nevskiaceae</taxon>
        <taxon>Solimonas</taxon>
    </lineage>
</organism>
<keyword evidence="2" id="KW-1185">Reference proteome</keyword>
<evidence type="ECO:0000313" key="2">
    <source>
        <dbReference type="Proteomes" id="UP000199233"/>
    </source>
</evidence>
<proteinExistence type="predicted"/>
<sequence length="326" mass="37541">MISKIWQMAVHRKVTRMRRVISEMHSRPTRLRRCARHFLSMKMNGMTYGVFRKKGLGLEWRTSAIKMVGARSSAMRNIGMVLIWLFLCTFPLLGGAADLVIPQSLRGLPIGNPPYSYVDGPNLSGLSKRMKEADVGQEWFDFVLLLQRDTRYGVLSAGNDYWRSGRLDPEKIQWLPEPWGNEVQCPAPHCFLFGDALTWLITADSNYKVIDYQLIFGRETRYDEKSKRQRRVAFLDSQISDGTPMRYAPRDQNGNYLDFRTTGVFCSSFSGPYSDSEIRLAKGFPMEDYNTWRPGNFVRKVEKDGRIISKLFRLDPRGSAKCIYDG</sequence>